<dbReference type="Gene3D" id="3.30.420.480">
    <property type="entry name" value="Domain of unknown function (DUF4445)"/>
    <property type="match status" value="1"/>
</dbReference>
<feature type="domain" description="2Fe-2S ferredoxin-type" evidence="1">
    <location>
        <begin position="43"/>
        <end position="136"/>
    </location>
</feature>
<comment type="caution">
    <text evidence="2">The sequence shown here is derived from an EMBL/GenBank/DDBJ whole genome shotgun (WGS) entry which is preliminary data.</text>
</comment>
<evidence type="ECO:0000259" key="1">
    <source>
        <dbReference type="PROSITE" id="PS51085"/>
    </source>
</evidence>
<reference evidence="2" key="2">
    <citation type="submission" date="2021-04" db="EMBL/GenBank/DDBJ databases">
        <authorList>
            <person name="Gilroy R."/>
        </authorList>
    </citation>
    <scope>NUCLEOTIDE SEQUENCE</scope>
    <source>
        <strain evidence="2">CHK196-7946</strain>
    </source>
</reference>
<dbReference type="GO" id="GO:0051536">
    <property type="term" value="F:iron-sulfur cluster binding"/>
    <property type="evidence" value="ECO:0007669"/>
    <property type="project" value="InterPro"/>
</dbReference>
<dbReference type="Gene3D" id="3.10.20.30">
    <property type="match status" value="1"/>
</dbReference>
<dbReference type="InterPro" id="IPR001041">
    <property type="entry name" value="2Fe-2S_ferredoxin-type"/>
</dbReference>
<proteinExistence type="predicted"/>
<dbReference type="CDD" id="cd00207">
    <property type="entry name" value="fer2"/>
    <property type="match status" value="1"/>
</dbReference>
<sequence length="570" mass="62687">MYDPVKTVCHVYLLDDNTKRYHPEHDCSKCNNLTCKRRNLPSVNIRVVTGEKETVIKGRKADSLLKTLQEHDIFIPAVCGGRGTCGKCSVRFTYGVVEPSEEDRKFFSKEKLEEGYRLACKAYPVQSCTVILDERESSGFFVLTDEGTADPAYGASQDDSAEQKEDVQIQGNPADVSYGIAVDIGTTTIAMQLLELPEGRQADVFTDINRQRAYGADVISRIEASNAGQKEELRKSICEQLAAGFHKLTDGKERKVSRMVIGGNSTMIHLLMGYSCETLGVYPFTPVDISLTHTTCRELLGLQDQEFDVMICPGVSTYVGGDITAGMYALDFDKREKPCVLVDLGTNGEMAIGCKDRIMVTSTAAGPAFEGGNIVCGTGSIPGAICKVELDGEKVKLETIGNEEPCGICGTGVIDAVYELKKEEIMDETGLMEDPYFEDGLLLSEKNGGIRFYQKDVRELQLAKSAVRAGLETLISKYGITYDDIEHIYIAGGFGYQMDVQKAAHIGLLPAECLDKISAAGNTCLKGTIKALTDENAEERLRHLSGLASEVQLSNDKEFQEFYMEYMYFE</sequence>
<dbReference type="Pfam" id="PF17651">
    <property type="entry name" value="Raco_middle"/>
    <property type="match status" value="1"/>
</dbReference>
<dbReference type="EMBL" id="DWVY01000064">
    <property type="protein sequence ID" value="HJC75746.1"/>
    <property type="molecule type" value="Genomic_DNA"/>
</dbReference>
<dbReference type="PROSITE" id="PS51085">
    <property type="entry name" value="2FE2S_FER_2"/>
    <property type="match status" value="1"/>
</dbReference>
<reference evidence="2" key="1">
    <citation type="journal article" date="2021" name="PeerJ">
        <title>Extensive microbial diversity within the chicken gut microbiome revealed by metagenomics and culture.</title>
        <authorList>
            <person name="Gilroy R."/>
            <person name="Ravi A."/>
            <person name="Getino M."/>
            <person name="Pursley I."/>
            <person name="Horton D.L."/>
            <person name="Alikhan N.F."/>
            <person name="Baker D."/>
            <person name="Gharbi K."/>
            <person name="Hall N."/>
            <person name="Watson M."/>
            <person name="Adriaenssens E.M."/>
            <person name="Foster-Nyarko E."/>
            <person name="Jarju S."/>
            <person name="Secka A."/>
            <person name="Antonio M."/>
            <person name="Oren A."/>
            <person name="Chaudhuri R.R."/>
            <person name="La Ragione R."/>
            <person name="Hildebrand F."/>
            <person name="Pallen M.J."/>
        </authorList>
    </citation>
    <scope>NUCLEOTIDE SEQUENCE</scope>
    <source>
        <strain evidence="2">CHK196-7946</strain>
    </source>
</reference>
<dbReference type="InterPro" id="IPR052911">
    <property type="entry name" value="Corrinoid_activation_enz"/>
</dbReference>
<dbReference type="Pfam" id="PF00111">
    <property type="entry name" value="Fer2"/>
    <property type="match status" value="1"/>
</dbReference>
<dbReference type="SUPFAM" id="SSF54292">
    <property type="entry name" value="2Fe-2S ferredoxin-like"/>
    <property type="match status" value="1"/>
</dbReference>
<evidence type="ECO:0000313" key="3">
    <source>
        <dbReference type="Proteomes" id="UP000823902"/>
    </source>
</evidence>
<gene>
    <name evidence="2" type="ORF">H9697_12525</name>
</gene>
<dbReference type="InterPro" id="IPR036010">
    <property type="entry name" value="2Fe-2S_ferredoxin-like_sf"/>
</dbReference>
<evidence type="ECO:0000313" key="2">
    <source>
        <dbReference type="EMBL" id="HJC75746.1"/>
    </source>
</evidence>
<dbReference type="InterPro" id="IPR027980">
    <property type="entry name" value="RACo_C"/>
</dbReference>
<dbReference type="Proteomes" id="UP000823902">
    <property type="component" value="Unassembled WGS sequence"/>
</dbReference>
<dbReference type="InterPro" id="IPR042259">
    <property type="entry name" value="Raco-like_middle_sf"/>
</dbReference>
<organism evidence="2 3">
    <name type="scientific">Candidatus Mediterraneibacter faecavium</name>
    <dbReference type="NCBI Taxonomy" id="2838668"/>
    <lineage>
        <taxon>Bacteria</taxon>
        <taxon>Bacillati</taxon>
        <taxon>Bacillota</taxon>
        <taxon>Clostridia</taxon>
        <taxon>Lachnospirales</taxon>
        <taxon>Lachnospiraceae</taxon>
        <taxon>Mediterraneibacter</taxon>
    </lineage>
</organism>
<dbReference type="InterPro" id="IPR012675">
    <property type="entry name" value="Beta-grasp_dom_sf"/>
</dbReference>
<name>A0A9D2TNM6_9FIRM</name>
<accession>A0A9D2TNM6</accession>
<protein>
    <submittedName>
        <fullName evidence="2">DUF4445 domain-containing protein</fullName>
    </submittedName>
</protein>
<dbReference type="InterPro" id="IPR041414">
    <property type="entry name" value="Raco-like_middle"/>
</dbReference>
<dbReference type="AlphaFoldDB" id="A0A9D2TNM6"/>
<dbReference type="PANTHER" id="PTHR42895:SF2">
    <property type="entry name" value="IRON-SULFUR CLUSTER PROTEIN"/>
    <property type="match status" value="1"/>
</dbReference>
<dbReference type="PANTHER" id="PTHR42895">
    <property type="entry name" value="IRON-SULFUR CLUSTER-BINDING PROTEIN-RELATED"/>
    <property type="match status" value="1"/>
</dbReference>
<dbReference type="Pfam" id="PF14574">
    <property type="entry name" value="RACo_C_ter"/>
    <property type="match status" value="1"/>
</dbReference>